<dbReference type="eggNOG" id="COG0640">
    <property type="taxonomic scope" value="Bacteria"/>
</dbReference>
<dbReference type="GO" id="GO:0003677">
    <property type="term" value="F:DNA binding"/>
    <property type="evidence" value="ECO:0007669"/>
    <property type="project" value="UniProtKB-KW"/>
</dbReference>
<dbReference type="Pfam" id="PF12840">
    <property type="entry name" value="HTH_20"/>
    <property type="match status" value="1"/>
</dbReference>
<dbReference type="PANTHER" id="PTHR33154:SF12">
    <property type="entry name" value="TRANSCRIPTIONAL REGULATORY PROTEIN"/>
    <property type="match status" value="1"/>
</dbReference>
<dbReference type="RefSeq" id="WP_038157374.1">
    <property type="nucleotide sequence ID" value="NZ_JMTB01000080.1"/>
</dbReference>
<dbReference type="InterPro" id="IPR001845">
    <property type="entry name" value="HTH_ArsR_DNA-bd_dom"/>
</dbReference>
<keyword evidence="3" id="KW-0804">Transcription</keyword>
<feature type="domain" description="HTH arsR-type" evidence="4">
    <location>
        <begin position="6"/>
        <end position="102"/>
    </location>
</feature>
<dbReference type="PANTHER" id="PTHR33154">
    <property type="entry name" value="TRANSCRIPTIONAL REGULATOR, ARSR FAMILY"/>
    <property type="match status" value="1"/>
</dbReference>
<dbReference type="InterPro" id="IPR036388">
    <property type="entry name" value="WH-like_DNA-bd_sf"/>
</dbReference>
<proteinExistence type="predicted"/>
<dbReference type="Proteomes" id="UP000028630">
    <property type="component" value="Unassembled WGS sequence"/>
</dbReference>
<keyword evidence="1" id="KW-0805">Transcription regulation</keyword>
<sequence>MEEKVSEESLPFDMVKVFKALADPVRLTIVRGLLADSPGAERHCSTFGLTVTRATRSHHFKVLREAGLIRVVDKGNMAVAVLRWDEIEHELPGLVQLIRHTDKE</sequence>
<evidence type="ECO:0000259" key="4">
    <source>
        <dbReference type="PROSITE" id="PS50987"/>
    </source>
</evidence>
<dbReference type="CDD" id="cd00090">
    <property type="entry name" value="HTH_ARSR"/>
    <property type="match status" value="1"/>
</dbReference>
<dbReference type="PRINTS" id="PR00778">
    <property type="entry name" value="HTHARSR"/>
</dbReference>
<keyword evidence="2" id="KW-0238">DNA-binding</keyword>
<dbReference type="AlphaFoldDB" id="A0A085A8D5"/>
<keyword evidence="6" id="KW-1185">Reference proteome</keyword>
<dbReference type="OrthoDB" id="8565358at2"/>
<dbReference type="Gene3D" id="1.10.10.10">
    <property type="entry name" value="Winged helix-like DNA-binding domain superfamily/Winged helix DNA-binding domain"/>
    <property type="match status" value="1"/>
</dbReference>
<evidence type="ECO:0000256" key="3">
    <source>
        <dbReference type="ARBA" id="ARBA00023163"/>
    </source>
</evidence>
<protein>
    <submittedName>
        <fullName evidence="5">ArsR family transcriptional regulator</fullName>
    </submittedName>
</protein>
<dbReference type="InterPro" id="IPR051081">
    <property type="entry name" value="HTH_MetalResp_TranReg"/>
</dbReference>
<evidence type="ECO:0000256" key="1">
    <source>
        <dbReference type="ARBA" id="ARBA00023015"/>
    </source>
</evidence>
<dbReference type="InterPro" id="IPR011991">
    <property type="entry name" value="ArsR-like_HTH"/>
</dbReference>
<evidence type="ECO:0000313" key="6">
    <source>
        <dbReference type="Proteomes" id="UP000028630"/>
    </source>
</evidence>
<dbReference type="GO" id="GO:0003700">
    <property type="term" value="F:DNA-binding transcription factor activity"/>
    <property type="evidence" value="ECO:0007669"/>
    <property type="project" value="InterPro"/>
</dbReference>
<dbReference type="SUPFAM" id="SSF46785">
    <property type="entry name" value="Winged helix' DNA-binding domain"/>
    <property type="match status" value="1"/>
</dbReference>
<evidence type="ECO:0000313" key="5">
    <source>
        <dbReference type="EMBL" id="KFC06480.1"/>
    </source>
</evidence>
<evidence type="ECO:0000256" key="2">
    <source>
        <dbReference type="ARBA" id="ARBA00023125"/>
    </source>
</evidence>
<gene>
    <name evidence="5" type="ORF">GTGU_02487</name>
</gene>
<name>A0A085A8D5_9ENTR</name>
<dbReference type="EMBL" id="JMTB01000080">
    <property type="protein sequence ID" value="KFC06480.1"/>
    <property type="molecule type" value="Genomic_DNA"/>
</dbReference>
<dbReference type="InterPro" id="IPR036390">
    <property type="entry name" value="WH_DNA-bd_sf"/>
</dbReference>
<dbReference type="SMART" id="SM00418">
    <property type="entry name" value="HTH_ARSR"/>
    <property type="match status" value="1"/>
</dbReference>
<dbReference type="PROSITE" id="PS50987">
    <property type="entry name" value="HTH_ARSR_2"/>
    <property type="match status" value="1"/>
</dbReference>
<organism evidence="5 6">
    <name type="scientific">Trabulsiella guamensis ATCC 49490</name>
    <dbReference type="NCBI Taxonomy" id="1005994"/>
    <lineage>
        <taxon>Bacteria</taxon>
        <taxon>Pseudomonadati</taxon>
        <taxon>Pseudomonadota</taxon>
        <taxon>Gammaproteobacteria</taxon>
        <taxon>Enterobacterales</taxon>
        <taxon>Enterobacteriaceae</taxon>
        <taxon>Trabulsiella</taxon>
    </lineage>
</organism>
<reference evidence="6" key="1">
    <citation type="submission" date="2014-05" db="EMBL/GenBank/DDBJ databases">
        <title>ATOL: Assembling a taxonomically balanced genome-scale reconstruction of the evolutionary history of the Enterobacteriaceae.</title>
        <authorList>
            <person name="Plunkett G. III"/>
            <person name="Neeno-Eckwall E.C."/>
            <person name="Glasner J.D."/>
            <person name="Perna N.T."/>
        </authorList>
    </citation>
    <scope>NUCLEOTIDE SEQUENCE [LARGE SCALE GENOMIC DNA]</scope>
    <source>
        <strain evidence="6">ATCC 49490</strain>
    </source>
</reference>
<accession>A0A085A8D5</accession>
<comment type="caution">
    <text evidence="5">The sequence shown here is derived from an EMBL/GenBank/DDBJ whole genome shotgun (WGS) entry which is preliminary data.</text>
</comment>